<name>A0A833CBB0_9FIRM</name>
<organism evidence="1 2">
    <name type="scientific">Veillonella seminalis</name>
    <dbReference type="NCBI Taxonomy" id="1502943"/>
    <lineage>
        <taxon>Bacteria</taxon>
        <taxon>Bacillati</taxon>
        <taxon>Bacillota</taxon>
        <taxon>Negativicutes</taxon>
        <taxon>Veillonellales</taxon>
        <taxon>Veillonellaceae</taxon>
        <taxon>Veillonella</taxon>
    </lineage>
</organism>
<gene>
    <name evidence="1" type="ORF">F8R14_04520</name>
</gene>
<dbReference type="EMBL" id="WBKH01000004">
    <property type="protein sequence ID" value="KAB1478970.1"/>
    <property type="molecule type" value="Genomic_DNA"/>
</dbReference>
<accession>A0A833CBB0</accession>
<evidence type="ECO:0000313" key="1">
    <source>
        <dbReference type="EMBL" id="KAB1478970.1"/>
    </source>
</evidence>
<reference evidence="1 2" key="1">
    <citation type="submission" date="2019-09" db="EMBL/GenBank/DDBJ databases">
        <title>Draft genome sequence of 3 type strains from the CCUG.</title>
        <authorList>
            <person name="Pineiro-Iglesias B."/>
            <person name="Tunovic T."/>
            <person name="Unosson C."/>
            <person name="Inganas E."/>
            <person name="Ohlen M."/>
            <person name="Cardew S."/>
            <person name="Jensie-Markopoulos S."/>
            <person name="Salva-Serra F."/>
            <person name="Jaen-Luchoro D."/>
            <person name="Karlsson R."/>
            <person name="Svensson-Stadler L."/>
            <person name="Chun J."/>
            <person name="Moore E."/>
        </authorList>
    </citation>
    <scope>NUCLEOTIDE SEQUENCE [LARGE SCALE GENOMIC DNA]</scope>
    <source>
        <strain evidence="1 2">CCUG 65427</strain>
    </source>
</reference>
<dbReference type="GeneID" id="83054966"/>
<dbReference type="Pfam" id="PF11209">
    <property type="entry name" value="LmeA"/>
    <property type="match status" value="1"/>
</dbReference>
<comment type="caution">
    <text evidence="1">The sequence shown here is derived from an EMBL/GenBank/DDBJ whole genome shotgun (WGS) entry which is preliminary data.</text>
</comment>
<dbReference type="AlphaFoldDB" id="A0A833CBB0"/>
<dbReference type="RefSeq" id="WP_006556852.1">
    <property type="nucleotide sequence ID" value="NZ_CALMIE010000140.1"/>
</dbReference>
<protein>
    <submittedName>
        <fullName evidence="1">DUF2993 domain-containing protein</fullName>
    </submittedName>
</protein>
<evidence type="ECO:0000313" key="2">
    <source>
        <dbReference type="Proteomes" id="UP000434554"/>
    </source>
</evidence>
<sequence length="229" mass="24977">MKKFIAFLVIVIVAVVVAAQFFLPGFVANKLEREISNKLHPETISLRIESSPAIAMVGGRVDLMRGVLENVKLGNLNFADVHMDVNNLEFSPVALFMNQTMEIQQMGKGEIEGTVTSADLKTFMEQAVKGLSIKDVVINSDGIEVIGSVDMGFVRGTANIKGKLEIKNNALVFSPQRFEINGAGIGGLNASVLKQITVYDFAEFPIPVKADRIETENGELHLFVNPISK</sequence>
<dbReference type="Proteomes" id="UP000434554">
    <property type="component" value="Unassembled WGS sequence"/>
</dbReference>
<dbReference type="InterPro" id="IPR021373">
    <property type="entry name" value="DUF2993"/>
</dbReference>
<proteinExistence type="predicted"/>